<keyword evidence="7" id="KW-1185">Reference proteome</keyword>
<dbReference type="SMART" id="SM00184">
    <property type="entry name" value="RING"/>
    <property type="match status" value="6"/>
</dbReference>
<dbReference type="EMBL" id="CAJJDN010000102">
    <property type="protein sequence ID" value="CAD8113071.1"/>
    <property type="molecule type" value="Genomic_DNA"/>
</dbReference>
<comment type="caution">
    <text evidence="6">The sequence shown here is derived from an EMBL/GenBank/DDBJ whole genome shotgun (WGS) entry which is preliminary data.</text>
</comment>
<keyword evidence="1" id="KW-0479">Metal-binding</keyword>
<evidence type="ECO:0000259" key="5">
    <source>
        <dbReference type="PROSITE" id="PS50089"/>
    </source>
</evidence>
<sequence>MYQIIPISDTIKSQYPQLKDYYLCQYLGENKLSAITCSILHYLLNRRMSRSLEYFKSSKTLYKQQQSKEIAKIFKESLQEENPIQSFFEKLEVIDKNNLMIEIFLQDFCFSYQLTYQGQICLNYMVNFLDLNIIILPSLNRIGKGIGNVIIIQENDEYYFIIPEPQFKLETQLVCFHCSRQVFVFMKLYCNHIICWNCLLKEKSKNQMGNFDCRCGQVVLKIQIEQLQNEINSIARDNQFNLILEQFYHQQSSYLVQRKSVIRTSIFKQLNLSSAEQLTTTEIQYSLLDETNRAIEQLTDICFECKRESNKPYFIVINCQHKFCFDCISKEFLNQSCGGCYCLACFNKISKNEYETYKKQINLDIDQEKEKINKQFQAENECHNCYQKFTYQLFRITNCWHNLCGTCIEKVFAFNYFTDYYCQVSNCTGTYSKLQYQKFKQEQQKISFTSLENSCNQPSCEFDYLNYCKYCKNSLGILEADNEDQICLDCRLNNSKNKENNVIKNIFNDEQELELDWSLSVDKCQKCQNQSKYELFQIPLCNHKFCYQCLQNLIQIKQKEYNCLQKSCQFKFKWRAYKNYQINILQDQEIIKAHKNILNEQQKKKQQNTNQFEHQSSLMNLTQTSISSTKSSTSSTKSKQRCSYCNQLNETDLLFQIKCGHQICSKCCLRLNGFELRCNKCLVLFDTVEYQNFKQACKFNCDNCQNIYTFNQIMANKTCCHLLCYQCLLPIYKNKKQYFCCVKLCKKLLNENLIGHFLQKQNSQEFVSKDKIQFLDQQKSTDKKIFFGQDTNNIITKTITTESQKSYNSIKDQQTQSQNIYQSQQCMFCNSIFNDYNLPVPLYCNRHISGVCCILQNYKTCFKCDEKY</sequence>
<dbReference type="PROSITE" id="PS50089">
    <property type="entry name" value="ZF_RING_2"/>
    <property type="match status" value="2"/>
</dbReference>
<gene>
    <name evidence="6" type="ORF">PSON_ATCC_30995.1.T1020097</name>
</gene>
<evidence type="ECO:0000313" key="6">
    <source>
        <dbReference type="EMBL" id="CAD8113071.1"/>
    </source>
</evidence>
<proteinExistence type="predicted"/>
<accession>A0A8S1QDN2</accession>
<reference evidence="6" key="1">
    <citation type="submission" date="2021-01" db="EMBL/GenBank/DDBJ databases">
        <authorList>
            <consortium name="Genoscope - CEA"/>
            <person name="William W."/>
        </authorList>
    </citation>
    <scope>NUCLEOTIDE SEQUENCE</scope>
</reference>
<dbReference type="AlphaFoldDB" id="A0A8S1QDN2"/>
<organism evidence="6 7">
    <name type="scientific">Paramecium sonneborni</name>
    <dbReference type="NCBI Taxonomy" id="65129"/>
    <lineage>
        <taxon>Eukaryota</taxon>
        <taxon>Sar</taxon>
        <taxon>Alveolata</taxon>
        <taxon>Ciliophora</taxon>
        <taxon>Intramacronucleata</taxon>
        <taxon>Oligohymenophorea</taxon>
        <taxon>Peniculida</taxon>
        <taxon>Parameciidae</taxon>
        <taxon>Paramecium</taxon>
    </lineage>
</organism>
<dbReference type="InterPro" id="IPR017907">
    <property type="entry name" value="Znf_RING_CS"/>
</dbReference>
<feature type="domain" description="RING-type" evidence="5">
    <location>
        <begin position="524"/>
        <end position="563"/>
    </location>
</feature>
<protein>
    <recommendedName>
        <fullName evidence="5">RING-type domain-containing protein</fullName>
    </recommendedName>
</protein>
<evidence type="ECO:0000256" key="1">
    <source>
        <dbReference type="ARBA" id="ARBA00022723"/>
    </source>
</evidence>
<evidence type="ECO:0000256" key="2">
    <source>
        <dbReference type="ARBA" id="ARBA00022771"/>
    </source>
</evidence>
<evidence type="ECO:0000313" key="7">
    <source>
        <dbReference type="Proteomes" id="UP000692954"/>
    </source>
</evidence>
<dbReference type="InterPro" id="IPR001841">
    <property type="entry name" value="Znf_RING"/>
</dbReference>
<keyword evidence="2 4" id="KW-0863">Zinc-finger</keyword>
<keyword evidence="3" id="KW-0862">Zinc</keyword>
<evidence type="ECO:0000256" key="3">
    <source>
        <dbReference type="ARBA" id="ARBA00022833"/>
    </source>
</evidence>
<dbReference type="Proteomes" id="UP000692954">
    <property type="component" value="Unassembled WGS sequence"/>
</dbReference>
<dbReference type="GO" id="GO:0008270">
    <property type="term" value="F:zinc ion binding"/>
    <property type="evidence" value="ECO:0007669"/>
    <property type="project" value="UniProtKB-KW"/>
</dbReference>
<dbReference type="PROSITE" id="PS00518">
    <property type="entry name" value="ZF_RING_1"/>
    <property type="match status" value="5"/>
</dbReference>
<dbReference type="OrthoDB" id="304684at2759"/>
<feature type="domain" description="RING-type" evidence="5">
    <location>
        <begin position="302"/>
        <end position="340"/>
    </location>
</feature>
<evidence type="ECO:0000256" key="4">
    <source>
        <dbReference type="PROSITE-ProRule" id="PRU00175"/>
    </source>
</evidence>
<name>A0A8S1QDN2_9CILI</name>